<comment type="similarity">
    <text evidence="1">Belongs to the NAD-dependent glycerol-3-phosphate dehydrogenase family.</text>
</comment>
<evidence type="ECO:0000259" key="4">
    <source>
        <dbReference type="Pfam" id="PF01210"/>
    </source>
</evidence>
<dbReference type="Gene3D" id="3.40.50.720">
    <property type="entry name" value="NAD(P)-binding Rossmann-like Domain"/>
    <property type="match status" value="1"/>
</dbReference>
<dbReference type="PIRSF" id="PIRSF000114">
    <property type="entry name" value="Glycerol-3-P_dh"/>
    <property type="match status" value="1"/>
</dbReference>
<evidence type="ECO:0000313" key="6">
    <source>
        <dbReference type="EMBL" id="SVA78534.1"/>
    </source>
</evidence>
<feature type="non-terminal residue" evidence="6">
    <location>
        <position position="1"/>
    </location>
</feature>
<dbReference type="GO" id="GO:0016616">
    <property type="term" value="F:oxidoreductase activity, acting on the CH-OH group of donors, NAD or NADP as acceptor"/>
    <property type="evidence" value="ECO:0007669"/>
    <property type="project" value="InterPro"/>
</dbReference>
<reference evidence="6" key="1">
    <citation type="submission" date="2018-05" db="EMBL/GenBank/DDBJ databases">
        <authorList>
            <person name="Lanie J.A."/>
            <person name="Ng W.-L."/>
            <person name="Kazmierczak K.M."/>
            <person name="Andrzejewski T.M."/>
            <person name="Davidsen T.M."/>
            <person name="Wayne K.J."/>
            <person name="Tettelin H."/>
            <person name="Glass J.I."/>
            <person name="Rusch D."/>
            <person name="Podicherti R."/>
            <person name="Tsui H.-C.T."/>
            <person name="Winkler M.E."/>
        </authorList>
    </citation>
    <scope>NUCLEOTIDE SEQUENCE</scope>
</reference>
<organism evidence="6">
    <name type="scientific">marine metagenome</name>
    <dbReference type="NCBI Taxonomy" id="408172"/>
    <lineage>
        <taxon>unclassified sequences</taxon>
        <taxon>metagenomes</taxon>
        <taxon>ecological metagenomes</taxon>
    </lineage>
</organism>
<keyword evidence="3" id="KW-0520">NAD</keyword>
<protein>
    <recommendedName>
        <fullName evidence="7">Glycerol-3-phosphate dehydrogenase NAD-dependent N-terminal domain-containing protein</fullName>
    </recommendedName>
</protein>
<proteinExistence type="inferred from homology"/>
<dbReference type="SUPFAM" id="SSF48179">
    <property type="entry name" value="6-phosphogluconate dehydrogenase C-terminal domain-like"/>
    <property type="match status" value="1"/>
</dbReference>
<dbReference type="InterPro" id="IPR013328">
    <property type="entry name" value="6PGD_dom2"/>
</dbReference>
<dbReference type="PROSITE" id="PS00957">
    <property type="entry name" value="NAD_G3PDH"/>
    <property type="match status" value="1"/>
</dbReference>
<dbReference type="AlphaFoldDB" id="A0A381YNJ7"/>
<dbReference type="PANTHER" id="PTHR11728:SF1">
    <property type="entry name" value="GLYCEROL-3-PHOSPHATE DEHYDROGENASE [NAD(+)] 2, CHLOROPLASTIC"/>
    <property type="match status" value="1"/>
</dbReference>
<evidence type="ECO:0000259" key="5">
    <source>
        <dbReference type="Pfam" id="PF07479"/>
    </source>
</evidence>
<dbReference type="Gene3D" id="1.10.1040.10">
    <property type="entry name" value="N-(1-d-carboxylethyl)-l-norvaline Dehydrogenase, domain 2"/>
    <property type="match status" value="1"/>
</dbReference>
<evidence type="ECO:0000256" key="1">
    <source>
        <dbReference type="ARBA" id="ARBA00011009"/>
    </source>
</evidence>
<dbReference type="HAMAP" id="MF_00394">
    <property type="entry name" value="NAD_Glyc3P_dehydrog"/>
    <property type="match status" value="1"/>
</dbReference>
<name>A0A381YNJ7_9ZZZZ</name>
<dbReference type="InterPro" id="IPR008927">
    <property type="entry name" value="6-PGluconate_DH-like_C_sf"/>
</dbReference>
<dbReference type="GO" id="GO:0005975">
    <property type="term" value="P:carbohydrate metabolic process"/>
    <property type="evidence" value="ECO:0007669"/>
    <property type="project" value="InterPro"/>
</dbReference>
<dbReference type="InterPro" id="IPR006168">
    <property type="entry name" value="G3P_DH_NAD-dep"/>
</dbReference>
<sequence>VIGAGAWGTAIARHLSIKGYPVRIWCNETETADSIIKDHVNSVFLPDILLPETLDATTDLLDITRNASILLAATPSHFTREIARIINPEITTEHILVILTKGIEQNSLALMSEIYQQELSNMPKIAVLSGPTFAREVAQDLPSAAVLACDDRQTGNLLQEYFHSERFRLYKSNDLIGVQLGGTVKNVIAISSGIADGMRLGLNARAALICRGIAEMTRLGTAMGGQGETFVGMSGIGDLILTATGDLSRNYTLGQKLGSGLPLEKCMPAEGAVAEGVRNAVSINALAERHQIEMPLCRAVYGIIYEGVSCVRALQGLLERDLPDQEICIPDYAK</sequence>
<dbReference type="NCBIfam" id="NF000942">
    <property type="entry name" value="PRK00094.1-4"/>
    <property type="match status" value="1"/>
</dbReference>
<keyword evidence="2" id="KW-0560">Oxidoreductase</keyword>
<evidence type="ECO:0000256" key="3">
    <source>
        <dbReference type="ARBA" id="ARBA00023027"/>
    </source>
</evidence>
<dbReference type="SUPFAM" id="SSF51735">
    <property type="entry name" value="NAD(P)-binding Rossmann-fold domains"/>
    <property type="match status" value="1"/>
</dbReference>
<dbReference type="GO" id="GO:0051287">
    <property type="term" value="F:NAD binding"/>
    <property type="evidence" value="ECO:0007669"/>
    <property type="project" value="InterPro"/>
</dbReference>
<dbReference type="Pfam" id="PF07479">
    <property type="entry name" value="NAD_Gly3P_dh_C"/>
    <property type="match status" value="1"/>
</dbReference>
<dbReference type="FunFam" id="1.10.1040.10:FF:000001">
    <property type="entry name" value="Glycerol-3-phosphate dehydrogenase [NAD(P)+]"/>
    <property type="match status" value="1"/>
</dbReference>
<gene>
    <name evidence="6" type="ORF">METZ01_LOCUS131388</name>
</gene>
<dbReference type="EMBL" id="UINC01018652">
    <property type="protein sequence ID" value="SVA78534.1"/>
    <property type="molecule type" value="Genomic_DNA"/>
</dbReference>
<evidence type="ECO:0000256" key="2">
    <source>
        <dbReference type="ARBA" id="ARBA00023002"/>
    </source>
</evidence>
<evidence type="ECO:0008006" key="7">
    <source>
        <dbReference type="Google" id="ProtNLM"/>
    </source>
</evidence>
<feature type="domain" description="Glycerol-3-phosphate dehydrogenase NAD-dependent N-terminal" evidence="4">
    <location>
        <begin position="1"/>
        <end position="153"/>
    </location>
</feature>
<dbReference type="PANTHER" id="PTHR11728">
    <property type="entry name" value="GLYCEROL-3-PHOSPHATE DEHYDROGENASE"/>
    <property type="match status" value="1"/>
</dbReference>
<dbReference type="GO" id="GO:0046168">
    <property type="term" value="P:glycerol-3-phosphate catabolic process"/>
    <property type="evidence" value="ECO:0007669"/>
    <property type="project" value="InterPro"/>
</dbReference>
<dbReference type="NCBIfam" id="NF000940">
    <property type="entry name" value="PRK00094.1-2"/>
    <property type="match status" value="1"/>
</dbReference>
<dbReference type="GO" id="GO:0005829">
    <property type="term" value="C:cytosol"/>
    <property type="evidence" value="ECO:0007669"/>
    <property type="project" value="TreeGrafter"/>
</dbReference>
<feature type="domain" description="Glycerol-3-phosphate dehydrogenase NAD-dependent C-terminal" evidence="5">
    <location>
        <begin position="174"/>
        <end position="314"/>
    </location>
</feature>
<dbReference type="PRINTS" id="PR00077">
    <property type="entry name" value="GPDHDRGNASE"/>
</dbReference>
<dbReference type="InterPro" id="IPR006109">
    <property type="entry name" value="G3P_DH_NAD-dep_C"/>
</dbReference>
<dbReference type="Pfam" id="PF01210">
    <property type="entry name" value="NAD_Gly3P_dh_N"/>
    <property type="match status" value="1"/>
</dbReference>
<dbReference type="InterPro" id="IPR011128">
    <property type="entry name" value="G3P_DH_NAD-dep_N"/>
</dbReference>
<dbReference type="InterPro" id="IPR036291">
    <property type="entry name" value="NAD(P)-bd_dom_sf"/>
</dbReference>
<accession>A0A381YNJ7</accession>
<dbReference type="FunFam" id="3.40.50.720:FF:000019">
    <property type="entry name" value="Glycerol-3-phosphate dehydrogenase [NAD(P)+]"/>
    <property type="match status" value="1"/>
</dbReference>